<dbReference type="Pfam" id="PF07875">
    <property type="entry name" value="Coat_F"/>
    <property type="match status" value="1"/>
</dbReference>
<gene>
    <name evidence="2" type="ORF">HYG86_02515</name>
</gene>
<evidence type="ECO:0000256" key="1">
    <source>
        <dbReference type="SAM" id="MobiDB-lite"/>
    </source>
</evidence>
<sequence>MANNQNQNQSLSAKDILHDCISCEKHLSHLYNDGANEATNPQLRQDMLNILMDEHNLQASIYNVMQQRGMYQVKPADTQSIAQAQQKYTNPQQQQQ</sequence>
<dbReference type="InterPro" id="IPR012851">
    <property type="entry name" value="Spore_coat_CotF-like"/>
</dbReference>
<dbReference type="KEGG" id="acae:HYG86_02515"/>
<feature type="region of interest" description="Disordered" evidence="1">
    <location>
        <begin position="76"/>
        <end position="96"/>
    </location>
</feature>
<keyword evidence="2" id="KW-0946">Virion</keyword>
<dbReference type="EMBL" id="CP058559">
    <property type="protein sequence ID" value="QNO13708.1"/>
    <property type="molecule type" value="Genomic_DNA"/>
</dbReference>
<dbReference type="Proteomes" id="UP000516160">
    <property type="component" value="Chromosome"/>
</dbReference>
<name>A0A7G9W4U6_ALKCA</name>
<keyword evidence="2" id="KW-0167">Capsid protein</keyword>
<keyword evidence="3" id="KW-1185">Reference proteome</keyword>
<protein>
    <submittedName>
        <fullName evidence="2">Spore coat protein</fullName>
    </submittedName>
</protein>
<dbReference type="AlphaFoldDB" id="A0A7G9W4U6"/>
<reference evidence="2 3" key="1">
    <citation type="submission" date="2020-07" db="EMBL/GenBank/DDBJ databases">
        <title>Alkalicella. sp. LB2 genome.</title>
        <authorList>
            <person name="Postec A."/>
            <person name="Quemeneur M."/>
        </authorList>
    </citation>
    <scope>NUCLEOTIDE SEQUENCE [LARGE SCALE GENOMIC DNA]</scope>
    <source>
        <strain evidence="2 3">LB2</strain>
    </source>
</reference>
<accession>A0A7G9W4U6</accession>
<dbReference type="RefSeq" id="WP_213167375.1">
    <property type="nucleotide sequence ID" value="NZ_CP058559.1"/>
</dbReference>
<dbReference type="Gene3D" id="1.20.120.660">
    <property type="entry name" value="IL-4 antagonist (De novo design) like domain"/>
    <property type="match status" value="1"/>
</dbReference>
<proteinExistence type="predicted"/>
<feature type="compositionally biased region" description="Low complexity" evidence="1">
    <location>
        <begin position="83"/>
        <end position="96"/>
    </location>
</feature>
<evidence type="ECO:0000313" key="3">
    <source>
        <dbReference type="Proteomes" id="UP000516160"/>
    </source>
</evidence>
<organism evidence="2 3">
    <name type="scientific">Alkalicella caledoniensis</name>
    <dbReference type="NCBI Taxonomy" id="2731377"/>
    <lineage>
        <taxon>Bacteria</taxon>
        <taxon>Bacillati</taxon>
        <taxon>Bacillota</taxon>
        <taxon>Clostridia</taxon>
        <taxon>Eubacteriales</taxon>
        <taxon>Proteinivoracaceae</taxon>
        <taxon>Alkalicella</taxon>
    </lineage>
</organism>
<evidence type="ECO:0000313" key="2">
    <source>
        <dbReference type="EMBL" id="QNO13708.1"/>
    </source>
</evidence>